<accession>A0A9Q0M2K3</accession>
<protein>
    <recommendedName>
        <fullName evidence="10">Elongation of very long chain fatty acids protein</fullName>
        <ecNumber evidence="10">2.3.1.199</ecNumber>
    </recommendedName>
    <alternativeName>
        <fullName evidence="10">Very-long-chain 3-oxoacyl-CoA synthase</fullName>
    </alternativeName>
</protein>
<dbReference type="GO" id="GO:0034626">
    <property type="term" value="P:fatty acid elongation, polyunsaturated fatty acid"/>
    <property type="evidence" value="ECO:0007669"/>
    <property type="project" value="TreeGrafter"/>
</dbReference>
<feature type="transmembrane region" description="Helical" evidence="10">
    <location>
        <begin position="115"/>
        <end position="136"/>
    </location>
</feature>
<keyword evidence="6 10" id="KW-1133">Transmembrane helix</keyword>
<dbReference type="Pfam" id="PF01151">
    <property type="entry name" value="ELO"/>
    <property type="match status" value="3"/>
</dbReference>
<dbReference type="GO" id="GO:0034625">
    <property type="term" value="P:fatty acid elongation, monounsaturated fatty acid"/>
    <property type="evidence" value="ECO:0007669"/>
    <property type="project" value="TreeGrafter"/>
</dbReference>
<comment type="similarity">
    <text evidence="10">Belongs to the ELO family.</text>
</comment>
<reference evidence="11" key="1">
    <citation type="submission" date="2022-12" db="EMBL/GenBank/DDBJ databases">
        <title>Genome assemblies of Blomia tropicalis.</title>
        <authorList>
            <person name="Cui Y."/>
        </authorList>
    </citation>
    <scope>NUCLEOTIDE SEQUENCE</scope>
    <source>
        <tissue evidence="11">Adult mites</tissue>
    </source>
</reference>
<feature type="transmembrane region" description="Helical" evidence="10">
    <location>
        <begin position="442"/>
        <end position="461"/>
    </location>
</feature>
<gene>
    <name evidence="11" type="ORF">RDWZM_004695</name>
</gene>
<keyword evidence="8 10" id="KW-0472">Membrane</keyword>
<feature type="transmembrane region" description="Helical" evidence="10">
    <location>
        <begin position="356"/>
        <end position="375"/>
    </location>
</feature>
<dbReference type="PANTHER" id="PTHR11157">
    <property type="entry name" value="FATTY ACID ACYL TRANSFERASE-RELATED"/>
    <property type="match status" value="1"/>
</dbReference>
<feature type="transmembrane region" description="Helical" evidence="10">
    <location>
        <begin position="199"/>
        <end position="217"/>
    </location>
</feature>
<evidence type="ECO:0000256" key="3">
    <source>
        <dbReference type="ARBA" id="ARBA00022679"/>
    </source>
</evidence>
<comment type="catalytic activity">
    <reaction evidence="10">
        <text>a very-long-chain acyl-CoA + malonyl-CoA + H(+) = a very-long-chain 3-oxoacyl-CoA + CO2 + CoA</text>
        <dbReference type="Rhea" id="RHEA:32727"/>
        <dbReference type="ChEBI" id="CHEBI:15378"/>
        <dbReference type="ChEBI" id="CHEBI:16526"/>
        <dbReference type="ChEBI" id="CHEBI:57287"/>
        <dbReference type="ChEBI" id="CHEBI:57384"/>
        <dbReference type="ChEBI" id="CHEBI:90725"/>
        <dbReference type="ChEBI" id="CHEBI:90736"/>
        <dbReference type="EC" id="2.3.1.199"/>
    </reaction>
</comment>
<feature type="transmembrane region" description="Helical" evidence="10">
    <location>
        <begin position="473"/>
        <end position="494"/>
    </location>
</feature>
<feature type="transmembrane region" description="Helical" evidence="10">
    <location>
        <begin position="67"/>
        <end position="87"/>
    </location>
</feature>
<dbReference type="EC" id="2.3.1.199" evidence="10"/>
<evidence type="ECO:0000256" key="1">
    <source>
        <dbReference type="ARBA" id="ARBA00004141"/>
    </source>
</evidence>
<dbReference type="AlphaFoldDB" id="A0A9Q0M2K3"/>
<dbReference type="InterPro" id="IPR002076">
    <property type="entry name" value="ELO_fam"/>
</dbReference>
<evidence type="ECO:0000256" key="6">
    <source>
        <dbReference type="ARBA" id="ARBA00022989"/>
    </source>
</evidence>
<comment type="caution">
    <text evidence="10">Lacks conserved residue(s) required for the propagation of feature annotation.</text>
</comment>
<feature type="transmembrane region" description="Helical" evidence="10">
    <location>
        <begin position="415"/>
        <end position="435"/>
    </location>
</feature>
<keyword evidence="9 10" id="KW-0275">Fatty acid biosynthesis</keyword>
<evidence type="ECO:0000256" key="9">
    <source>
        <dbReference type="ARBA" id="ARBA00023160"/>
    </source>
</evidence>
<keyword evidence="4 10" id="KW-0812">Transmembrane</keyword>
<dbReference type="PANTHER" id="PTHR11157:SF69">
    <property type="entry name" value="ELONGATION OF VERY LONG CHAIN FATTY ACIDS PROTEIN 7"/>
    <property type="match status" value="1"/>
</dbReference>
<proteinExistence type="inferred from homology"/>
<feature type="transmembrane region" description="Helical" evidence="10">
    <location>
        <begin position="143"/>
        <end position="163"/>
    </location>
</feature>
<feature type="transmembrane region" description="Helical" evidence="10">
    <location>
        <begin position="238"/>
        <end position="262"/>
    </location>
</feature>
<feature type="transmembrane region" description="Helical" evidence="10">
    <location>
        <begin position="282"/>
        <end position="302"/>
    </location>
</feature>
<feature type="transmembrane region" description="Helical" evidence="10">
    <location>
        <begin position="35"/>
        <end position="55"/>
    </location>
</feature>
<keyword evidence="7 10" id="KW-0443">Lipid metabolism</keyword>
<dbReference type="GO" id="GO:0009922">
    <property type="term" value="F:fatty acid elongase activity"/>
    <property type="evidence" value="ECO:0007669"/>
    <property type="project" value="UniProtKB-EC"/>
</dbReference>
<keyword evidence="3 10" id="KW-0808">Transferase</keyword>
<dbReference type="GO" id="GO:0030148">
    <property type="term" value="P:sphingolipid biosynthetic process"/>
    <property type="evidence" value="ECO:0007669"/>
    <property type="project" value="TreeGrafter"/>
</dbReference>
<organism evidence="11 12">
    <name type="scientific">Blomia tropicalis</name>
    <name type="common">Mite</name>
    <dbReference type="NCBI Taxonomy" id="40697"/>
    <lineage>
        <taxon>Eukaryota</taxon>
        <taxon>Metazoa</taxon>
        <taxon>Ecdysozoa</taxon>
        <taxon>Arthropoda</taxon>
        <taxon>Chelicerata</taxon>
        <taxon>Arachnida</taxon>
        <taxon>Acari</taxon>
        <taxon>Acariformes</taxon>
        <taxon>Sarcoptiformes</taxon>
        <taxon>Astigmata</taxon>
        <taxon>Glycyphagoidea</taxon>
        <taxon>Echimyopodidae</taxon>
        <taxon>Blomia</taxon>
    </lineage>
</organism>
<comment type="caution">
    <text evidence="11">The sequence shown here is derived from an EMBL/GenBank/DDBJ whole genome shotgun (WGS) entry which is preliminary data.</text>
</comment>
<comment type="subcellular location">
    <subcellularLocation>
        <location evidence="1">Membrane</location>
        <topology evidence="1">Multi-pass membrane protein</topology>
    </subcellularLocation>
</comment>
<keyword evidence="5 10" id="KW-0276">Fatty acid metabolism</keyword>
<evidence type="ECO:0000313" key="12">
    <source>
        <dbReference type="Proteomes" id="UP001142055"/>
    </source>
</evidence>
<evidence type="ECO:0000256" key="7">
    <source>
        <dbReference type="ARBA" id="ARBA00023098"/>
    </source>
</evidence>
<feature type="transmembrane region" description="Helical" evidence="10">
    <location>
        <begin position="534"/>
        <end position="556"/>
    </location>
</feature>
<keyword evidence="12" id="KW-1185">Reference proteome</keyword>
<dbReference type="GO" id="GO:0005789">
    <property type="term" value="C:endoplasmic reticulum membrane"/>
    <property type="evidence" value="ECO:0007669"/>
    <property type="project" value="TreeGrafter"/>
</dbReference>
<evidence type="ECO:0000313" key="11">
    <source>
        <dbReference type="EMBL" id="KAJ6218883.1"/>
    </source>
</evidence>
<dbReference type="GO" id="GO:0019367">
    <property type="term" value="P:fatty acid elongation, saturated fatty acid"/>
    <property type="evidence" value="ECO:0007669"/>
    <property type="project" value="TreeGrafter"/>
</dbReference>
<dbReference type="EMBL" id="JAPWDV010000002">
    <property type="protein sequence ID" value="KAJ6218883.1"/>
    <property type="molecule type" value="Genomic_DNA"/>
</dbReference>
<name>A0A9Q0M2K3_BLOTA</name>
<dbReference type="Proteomes" id="UP001142055">
    <property type="component" value="Chromosome 2"/>
</dbReference>
<sequence length="565" mass="68374">MIGQLTQMDYWMETFWNEHGDPRTAHFPLMSSFRIPLGICLSYYFIVLYAGPRFMANREPFSLKPLLVVYNLTLSVVNFFFFCKILHLTNYGVEALNVDLHSSDNSYAKNDDQLIYFWAYFISKYIDMFDTIFFVLERNNHKFLVFIYLDSKCIVFYMSTIALEPQERSLGNTIDYWLNTFWYEYGDKRTEEYPLMTTFRIPLAITLSYYFIVLYAGPRMMKHRKPFSLKPILIVYNLLLSLVNCYFFFKLLICSNYGRYLFDVDLNVMNRLELYNLDKLSYLYFYLISKYVDMLDTIFFVMRKKQSQLPVYIQNMSTITLKPQERSLGNTIDYWLNTFWYEYGDKRTEEYPLMTTFRIPLAITLSYYFIVLYAGPRMMKHLKLLIFSNYGRYLFDVDLNVTNRMELNNLDKLPYFWFYLISKYVDMLDTIFFVMRKKQSQITGLHVYHHSMVPTFGWIYFRLRPFNNSPCVFALLNTPIHTIMYAYYGFAAFGPHMQKYLWWKRYITQIQIFQFILLFLYSVYFVTYQTGAPVFYICDMFFQTTLYLILFTRFYLRTYKTVKKD</sequence>
<evidence type="ECO:0000256" key="4">
    <source>
        <dbReference type="ARBA" id="ARBA00022692"/>
    </source>
</evidence>
<evidence type="ECO:0000256" key="8">
    <source>
        <dbReference type="ARBA" id="ARBA00023136"/>
    </source>
</evidence>
<evidence type="ECO:0000256" key="5">
    <source>
        <dbReference type="ARBA" id="ARBA00022832"/>
    </source>
</evidence>
<dbReference type="GO" id="GO:0042761">
    <property type="term" value="P:very long-chain fatty acid biosynthetic process"/>
    <property type="evidence" value="ECO:0007669"/>
    <property type="project" value="TreeGrafter"/>
</dbReference>
<feature type="transmembrane region" description="Helical" evidence="10">
    <location>
        <begin position="506"/>
        <end position="528"/>
    </location>
</feature>
<evidence type="ECO:0000256" key="10">
    <source>
        <dbReference type="RuleBase" id="RU361115"/>
    </source>
</evidence>
<keyword evidence="2 10" id="KW-0444">Lipid biosynthesis</keyword>
<evidence type="ECO:0000256" key="2">
    <source>
        <dbReference type="ARBA" id="ARBA00022516"/>
    </source>
</evidence>